<gene>
    <name evidence="3" type="ORF">FCM35_KLT09994</name>
</gene>
<dbReference type="Proteomes" id="UP000623129">
    <property type="component" value="Unassembled WGS sequence"/>
</dbReference>
<keyword evidence="4" id="KW-1185">Reference proteome</keyword>
<evidence type="ECO:0000313" key="4">
    <source>
        <dbReference type="Proteomes" id="UP000623129"/>
    </source>
</evidence>
<comment type="caution">
    <text evidence="3">The sequence shown here is derived from an EMBL/GenBank/DDBJ whole genome shotgun (WGS) entry which is preliminary data.</text>
</comment>
<dbReference type="EMBL" id="SWLB01000002">
    <property type="protein sequence ID" value="KAF3341150.1"/>
    <property type="molecule type" value="Genomic_DNA"/>
</dbReference>
<feature type="compositionally biased region" description="Basic residues" evidence="1">
    <location>
        <begin position="194"/>
        <end position="203"/>
    </location>
</feature>
<protein>
    <submittedName>
        <fullName evidence="3">F-box protein SKIP24 isoform X1</fullName>
    </submittedName>
</protein>
<dbReference type="AlphaFoldDB" id="A0A833R2B2"/>
<feature type="region of interest" description="Disordered" evidence="1">
    <location>
        <begin position="184"/>
        <end position="203"/>
    </location>
</feature>
<evidence type="ECO:0000259" key="2">
    <source>
        <dbReference type="Pfam" id="PF12937"/>
    </source>
</evidence>
<evidence type="ECO:0000256" key="1">
    <source>
        <dbReference type="SAM" id="MobiDB-lite"/>
    </source>
</evidence>
<dbReference type="InterPro" id="IPR001810">
    <property type="entry name" value="F-box_dom"/>
</dbReference>
<dbReference type="OrthoDB" id="3219396at2759"/>
<organism evidence="3 4">
    <name type="scientific">Carex littledalei</name>
    <dbReference type="NCBI Taxonomy" id="544730"/>
    <lineage>
        <taxon>Eukaryota</taxon>
        <taxon>Viridiplantae</taxon>
        <taxon>Streptophyta</taxon>
        <taxon>Embryophyta</taxon>
        <taxon>Tracheophyta</taxon>
        <taxon>Spermatophyta</taxon>
        <taxon>Magnoliopsida</taxon>
        <taxon>Liliopsida</taxon>
        <taxon>Poales</taxon>
        <taxon>Cyperaceae</taxon>
        <taxon>Cyperoideae</taxon>
        <taxon>Cariceae</taxon>
        <taxon>Carex</taxon>
        <taxon>Carex subgen. Euthyceras</taxon>
    </lineage>
</organism>
<feature type="domain" description="F-box" evidence="2">
    <location>
        <begin position="2"/>
        <end position="51"/>
    </location>
</feature>
<dbReference type="Pfam" id="PF12937">
    <property type="entry name" value="F-box-like"/>
    <property type="match status" value="1"/>
</dbReference>
<reference evidence="3" key="1">
    <citation type="submission" date="2020-01" db="EMBL/GenBank/DDBJ databases">
        <title>Genome sequence of Kobresia littledalei, the first chromosome-level genome in the family Cyperaceae.</title>
        <authorList>
            <person name="Qu G."/>
        </authorList>
    </citation>
    <scope>NUCLEOTIDE SEQUENCE</scope>
    <source>
        <strain evidence="3">C.B.Clarke</strain>
        <tissue evidence="3">Leaf</tissue>
    </source>
</reference>
<dbReference type="InterPro" id="IPR036047">
    <property type="entry name" value="F-box-like_dom_sf"/>
</dbReference>
<dbReference type="Gene3D" id="1.20.1280.50">
    <property type="match status" value="1"/>
</dbReference>
<dbReference type="SUPFAM" id="SSF81383">
    <property type="entry name" value="F-box domain"/>
    <property type="match status" value="1"/>
</dbReference>
<name>A0A833R2B2_9POAL</name>
<evidence type="ECO:0000313" key="3">
    <source>
        <dbReference type="EMBL" id="KAF3341150.1"/>
    </source>
</evidence>
<proteinExistence type="predicted"/>
<sequence length="203" mass="24184">MESLPDDVWHKILQIGIQEERLEHTDLCSLAIVNSHFDQLTQDPALWATLVSRDFPSFFSFFQVPSKALYRREHKAKREHERLLNIWNNDTWYDEFWPFEPIDYTPIQFSHSAILVNSGPQLNLSDDDLINFYASLRVLSFREERDQVLPQVNQPSLREARNRYYESKLSKRFDKSSRTKVIPNSKSYIPMNRPPRRSMPRKI</sequence>
<accession>A0A833R2B2</accession>